<dbReference type="RefSeq" id="XP_016621723.1">
    <property type="nucleotide sequence ID" value="XM_016761385.1"/>
</dbReference>
<organism evidence="1 2">
    <name type="scientific">Cladophialophora bantiana (strain ATCC 10958 / CBS 173.52 / CDC B-1940 / NIH 8579)</name>
    <name type="common">Xylohypha bantiana</name>
    <dbReference type="NCBI Taxonomy" id="1442370"/>
    <lineage>
        <taxon>Eukaryota</taxon>
        <taxon>Fungi</taxon>
        <taxon>Dikarya</taxon>
        <taxon>Ascomycota</taxon>
        <taxon>Pezizomycotina</taxon>
        <taxon>Eurotiomycetes</taxon>
        <taxon>Chaetothyriomycetidae</taxon>
        <taxon>Chaetothyriales</taxon>
        <taxon>Herpotrichiellaceae</taxon>
        <taxon>Cladophialophora</taxon>
    </lineage>
</organism>
<dbReference type="EMBL" id="KN846984">
    <property type="protein sequence ID" value="KIW95054.1"/>
    <property type="molecule type" value="Genomic_DNA"/>
</dbReference>
<accession>A0A0D2IE56</accession>
<dbReference type="GeneID" id="27696563"/>
<protein>
    <submittedName>
        <fullName evidence="1">Uncharacterized protein</fullName>
    </submittedName>
</protein>
<dbReference type="HOGENOM" id="CLU_1825081_0_0_1"/>
<proteinExistence type="predicted"/>
<dbReference type="OrthoDB" id="10544193at2759"/>
<evidence type="ECO:0000313" key="1">
    <source>
        <dbReference type="EMBL" id="KIW95054.1"/>
    </source>
</evidence>
<gene>
    <name evidence="1" type="ORF">Z519_03635</name>
</gene>
<evidence type="ECO:0000313" key="2">
    <source>
        <dbReference type="Proteomes" id="UP000053789"/>
    </source>
</evidence>
<name>A0A0D2IE56_CLAB1</name>
<dbReference type="AlphaFoldDB" id="A0A0D2IE56"/>
<keyword evidence="2" id="KW-1185">Reference proteome</keyword>
<dbReference type="Proteomes" id="UP000053789">
    <property type="component" value="Unassembled WGS sequence"/>
</dbReference>
<sequence>MGTVVVNVGEFFFQVMQDTGRMEKSMDVTLFPQQPDGCLEETLWSETLPPILDEQGRVNGFYHRTAEVTNEKGTTSRPKESVWEHFFEALRENPQDVPMAFAYSAEDDAASGKVDFAIVAGLAAGWTFTKDRRVSHSITTD</sequence>
<reference evidence="1" key="1">
    <citation type="submission" date="2015-01" db="EMBL/GenBank/DDBJ databases">
        <title>The Genome Sequence of Cladophialophora bantiana CBS 173.52.</title>
        <authorList>
            <consortium name="The Broad Institute Genomics Platform"/>
            <person name="Cuomo C."/>
            <person name="de Hoog S."/>
            <person name="Gorbushina A."/>
            <person name="Stielow B."/>
            <person name="Teixiera M."/>
            <person name="Abouelleil A."/>
            <person name="Chapman S.B."/>
            <person name="Priest M."/>
            <person name="Young S.K."/>
            <person name="Wortman J."/>
            <person name="Nusbaum C."/>
            <person name="Birren B."/>
        </authorList>
    </citation>
    <scope>NUCLEOTIDE SEQUENCE [LARGE SCALE GENOMIC DNA]</scope>
    <source>
        <strain evidence="1">CBS 173.52</strain>
    </source>
</reference>